<dbReference type="InterPro" id="IPR001849">
    <property type="entry name" value="PH_domain"/>
</dbReference>
<keyword evidence="5" id="KW-0808">Transferase</keyword>
<evidence type="ECO:0000256" key="10">
    <source>
        <dbReference type="ARBA" id="ARBA00022837"/>
    </source>
</evidence>
<evidence type="ECO:0000259" key="19">
    <source>
        <dbReference type="PROSITE" id="PS50011"/>
    </source>
</evidence>
<dbReference type="Pfam" id="PF00169">
    <property type="entry name" value="PH"/>
    <property type="match status" value="1"/>
</dbReference>
<keyword evidence="10" id="KW-0106">Calcium</keyword>
<evidence type="ECO:0000256" key="2">
    <source>
        <dbReference type="ARBA" id="ARBA00011245"/>
    </source>
</evidence>
<evidence type="ECO:0000256" key="15">
    <source>
        <dbReference type="PROSITE-ProRule" id="PRU10141"/>
    </source>
</evidence>
<protein>
    <recommendedName>
        <fullName evidence="3">non-specific serine/threonine protein kinase</fullName>
        <ecNumber evidence="3">2.7.11.1</ecNumber>
    </recommendedName>
</protein>
<accession>A0A7S3CR78</accession>
<dbReference type="SMART" id="SM00220">
    <property type="entry name" value="S_TKc"/>
    <property type="match status" value="1"/>
</dbReference>
<dbReference type="PROSITE" id="PS00107">
    <property type="entry name" value="PROTEIN_KINASE_ATP"/>
    <property type="match status" value="1"/>
</dbReference>
<sequence>MADQLSPRSDGGGGFSHCVCGLPMRPDQQTCDQCEGKGSIHIEGKIIKKQKKGGSLRKYWYVLLGKELYSYKAQGDQKHKDMQSLAGVFIKSELEETLDDNVVYFPFMLIFPNKRRIYYLETREERDKWVERIKQAIGYANLHDFYELKESLGKGKYGLVKKGVHKKSLREVAVKIVKKKELSLKDIELLKREIEVLKLCQHPNIIRFFDVFENSDYIYIVMEYLKGGDFFNYLETKNFKIPEERAKNIAHQIGTAIYYLHSFGIAHRDLKPENILMIDQSFDSPIKIVDFGLSKTFGPGECCNEPFGTLCYVAPEILLQKPYDKSVDCWSLGIITYLMLSRHLPFDSNDDKEIGRKTIYQEISFNHSVWDGVSAEAKDIVSKLLIKNKDQRLNIRETLDHPWFSNNQELSKLRRVASNEGNEMLKFISYANSDVNAVKESTKKSQGSMSPKGHYDPPSLKGKEDQKMN</sequence>
<dbReference type="CDD" id="cd00821">
    <property type="entry name" value="PH"/>
    <property type="match status" value="1"/>
</dbReference>
<feature type="region of interest" description="Disordered" evidence="17">
    <location>
        <begin position="438"/>
        <end position="469"/>
    </location>
</feature>
<reference evidence="20" key="1">
    <citation type="submission" date="2021-01" db="EMBL/GenBank/DDBJ databases">
        <authorList>
            <person name="Corre E."/>
            <person name="Pelletier E."/>
            <person name="Niang G."/>
            <person name="Scheremetjew M."/>
            <person name="Finn R."/>
            <person name="Kale V."/>
            <person name="Holt S."/>
            <person name="Cochrane G."/>
            <person name="Meng A."/>
            <person name="Brown T."/>
            <person name="Cohen L."/>
        </authorList>
    </citation>
    <scope>NUCLEOTIDE SEQUENCE</scope>
    <source>
        <strain evidence="20">Ras09</strain>
    </source>
</reference>
<feature type="binding site" evidence="15">
    <location>
        <position position="179"/>
    </location>
    <ligand>
        <name>ATP</name>
        <dbReference type="ChEBI" id="CHEBI:30616"/>
    </ligand>
</feature>
<dbReference type="SUPFAM" id="SSF50729">
    <property type="entry name" value="PH domain-like"/>
    <property type="match status" value="1"/>
</dbReference>
<comment type="cofactor">
    <cofactor evidence="1">
        <name>Mg(2+)</name>
        <dbReference type="ChEBI" id="CHEBI:18420"/>
    </cofactor>
</comment>
<comment type="subunit">
    <text evidence="2">Monomer.</text>
</comment>
<dbReference type="Gene3D" id="3.30.200.20">
    <property type="entry name" value="Phosphorylase Kinase, domain 1"/>
    <property type="match status" value="1"/>
</dbReference>
<evidence type="ECO:0000256" key="4">
    <source>
        <dbReference type="ARBA" id="ARBA00022527"/>
    </source>
</evidence>
<evidence type="ECO:0000313" key="20">
    <source>
        <dbReference type="EMBL" id="CAE0235035.1"/>
    </source>
</evidence>
<evidence type="ECO:0000256" key="9">
    <source>
        <dbReference type="ARBA" id="ARBA00022777"/>
    </source>
</evidence>
<evidence type="ECO:0000256" key="7">
    <source>
        <dbReference type="ARBA" id="ARBA00022737"/>
    </source>
</evidence>
<evidence type="ECO:0000256" key="16">
    <source>
        <dbReference type="RuleBase" id="RU000304"/>
    </source>
</evidence>
<dbReference type="InterPro" id="IPR000719">
    <property type="entry name" value="Prot_kinase_dom"/>
</dbReference>
<dbReference type="InterPro" id="IPR011009">
    <property type="entry name" value="Kinase-like_dom_sf"/>
</dbReference>
<dbReference type="PROSITE" id="PS50011">
    <property type="entry name" value="PROTEIN_KINASE_DOM"/>
    <property type="match status" value="1"/>
</dbReference>
<dbReference type="EC" id="2.7.11.1" evidence="3"/>
<comment type="catalytic activity">
    <reaction evidence="13">
        <text>L-threonyl-[protein] + ATP = O-phospho-L-threonyl-[protein] + ADP + H(+)</text>
        <dbReference type="Rhea" id="RHEA:46608"/>
        <dbReference type="Rhea" id="RHEA-COMP:11060"/>
        <dbReference type="Rhea" id="RHEA-COMP:11605"/>
        <dbReference type="ChEBI" id="CHEBI:15378"/>
        <dbReference type="ChEBI" id="CHEBI:30013"/>
        <dbReference type="ChEBI" id="CHEBI:30616"/>
        <dbReference type="ChEBI" id="CHEBI:61977"/>
        <dbReference type="ChEBI" id="CHEBI:456216"/>
        <dbReference type="EC" id="2.7.11.1"/>
    </reaction>
</comment>
<dbReference type="PROSITE" id="PS00108">
    <property type="entry name" value="PROTEIN_KINASE_ST"/>
    <property type="match status" value="1"/>
</dbReference>
<dbReference type="InterPro" id="IPR008271">
    <property type="entry name" value="Ser/Thr_kinase_AS"/>
</dbReference>
<keyword evidence="4 16" id="KW-0723">Serine/threonine-protein kinase</keyword>
<dbReference type="GO" id="GO:0004674">
    <property type="term" value="F:protein serine/threonine kinase activity"/>
    <property type="evidence" value="ECO:0007669"/>
    <property type="project" value="UniProtKB-KW"/>
</dbReference>
<feature type="domain" description="PH" evidence="18">
    <location>
        <begin position="39"/>
        <end position="138"/>
    </location>
</feature>
<dbReference type="FunFam" id="1.10.510.10:FF:000571">
    <property type="entry name" value="Maternal embryonic leucine zipper kinase"/>
    <property type="match status" value="1"/>
</dbReference>
<dbReference type="FunFam" id="3.30.200.20:FF:000315">
    <property type="entry name" value="Calcium-dependent protein kinase 3"/>
    <property type="match status" value="1"/>
</dbReference>
<dbReference type="PROSITE" id="PS50003">
    <property type="entry name" value="PH_DOMAIN"/>
    <property type="match status" value="1"/>
</dbReference>
<evidence type="ECO:0000256" key="14">
    <source>
        <dbReference type="ARBA" id="ARBA00048679"/>
    </source>
</evidence>
<comment type="catalytic activity">
    <reaction evidence="14">
        <text>L-seryl-[protein] + ATP = O-phospho-L-seryl-[protein] + ADP + H(+)</text>
        <dbReference type="Rhea" id="RHEA:17989"/>
        <dbReference type="Rhea" id="RHEA-COMP:9863"/>
        <dbReference type="Rhea" id="RHEA-COMP:11604"/>
        <dbReference type="ChEBI" id="CHEBI:15378"/>
        <dbReference type="ChEBI" id="CHEBI:29999"/>
        <dbReference type="ChEBI" id="CHEBI:30616"/>
        <dbReference type="ChEBI" id="CHEBI:83421"/>
        <dbReference type="ChEBI" id="CHEBI:456216"/>
        <dbReference type="EC" id="2.7.11.1"/>
    </reaction>
</comment>
<evidence type="ECO:0000256" key="5">
    <source>
        <dbReference type="ARBA" id="ARBA00022679"/>
    </source>
</evidence>
<dbReference type="Gene3D" id="1.10.510.10">
    <property type="entry name" value="Transferase(Phosphotransferase) domain 1"/>
    <property type="match status" value="1"/>
</dbReference>
<proteinExistence type="inferred from homology"/>
<evidence type="ECO:0000256" key="6">
    <source>
        <dbReference type="ARBA" id="ARBA00022723"/>
    </source>
</evidence>
<dbReference type="SMART" id="SM00233">
    <property type="entry name" value="PH"/>
    <property type="match status" value="1"/>
</dbReference>
<dbReference type="GO" id="GO:0046872">
    <property type="term" value="F:metal ion binding"/>
    <property type="evidence" value="ECO:0007669"/>
    <property type="project" value="UniProtKB-KW"/>
</dbReference>
<keyword evidence="9" id="KW-0418">Kinase</keyword>
<evidence type="ECO:0000256" key="8">
    <source>
        <dbReference type="ARBA" id="ARBA00022741"/>
    </source>
</evidence>
<dbReference type="EMBL" id="HBIA01013543">
    <property type="protein sequence ID" value="CAE0235035.1"/>
    <property type="molecule type" value="Transcribed_RNA"/>
</dbReference>
<dbReference type="Pfam" id="PF00069">
    <property type="entry name" value="Pkinase"/>
    <property type="match status" value="1"/>
</dbReference>
<name>A0A7S3CR78_9SPIT</name>
<comment type="similarity">
    <text evidence="12">Belongs to the protein kinase superfamily. Ser/Thr protein kinase family. CDPK subfamily.</text>
</comment>
<evidence type="ECO:0000256" key="12">
    <source>
        <dbReference type="ARBA" id="ARBA00024334"/>
    </source>
</evidence>
<keyword evidence="6" id="KW-0479">Metal-binding</keyword>
<keyword evidence="8 15" id="KW-0547">Nucleotide-binding</keyword>
<keyword evidence="11 15" id="KW-0067">ATP-binding</keyword>
<dbReference type="Gene3D" id="2.30.29.30">
    <property type="entry name" value="Pleckstrin-homology domain (PH domain)/Phosphotyrosine-binding domain (PTB)"/>
    <property type="match status" value="1"/>
</dbReference>
<evidence type="ECO:0000256" key="17">
    <source>
        <dbReference type="SAM" id="MobiDB-lite"/>
    </source>
</evidence>
<dbReference type="InterPro" id="IPR017441">
    <property type="entry name" value="Protein_kinase_ATP_BS"/>
</dbReference>
<evidence type="ECO:0000256" key="13">
    <source>
        <dbReference type="ARBA" id="ARBA00047899"/>
    </source>
</evidence>
<dbReference type="CDD" id="cd05117">
    <property type="entry name" value="STKc_CAMK"/>
    <property type="match status" value="1"/>
</dbReference>
<gene>
    <name evidence="20" type="ORF">SRAS04492_LOCUS6842</name>
</gene>
<dbReference type="PANTHER" id="PTHR24347">
    <property type="entry name" value="SERINE/THREONINE-PROTEIN KINASE"/>
    <property type="match status" value="1"/>
</dbReference>
<feature type="domain" description="Protein kinase" evidence="19">
    <location>
        <begin position="146"/>
        <end position="404"/>
    </location>
</feature>
<dbReference type="SUPFAM" id="SSF56112">
    <property type="entry name" value="Protein kinase-like (PK-like)"/>
    <property type="match status" value="1"/>
</dbReference>
<evidence type="ECO:0000256" key="3">
    <source>
        <dbReference type="ARBA" id="ARBA00012513"/>
    </source>
</evidence>
<evidence type="ECO:0000259" key="18">
    <source>
        <dbReference type="PROSITE" id="PS50003"/>
    </source>
</evidence>
<dbReference type="GO" id="GO:0005524">
    <property type="term" value="F:ATP binding"/>
    <property type="evidence" value="ECO:0007669"/>
    <property type="project" value="UniProtKB-UniRule"/>
</dbReference>
<keyword evidence="7" id="KW-0677">Repeat</keyword>
<dbReference type="AlphaFoldDB" id="A0A7S3CR78"/>
<evidence type="ECO:0000256" key="11">
    <source>
        <dbReference type="ARBA" id="ARBA00022840"/>
    </source>
</evidence>
<evidence type="ECO:0000256" key="1">
    <source>
        <dbReference type="ARBA" id="ARBA00001946"/>
    </source>
</evidence>
<dbReference type="InterPro" id="IPR011993">
    <property type="entry name" value="PH-like_dom_sf"/>
</dbReference>
<organism evidence="20">
    <name type="scientific">Strombidium rassoulzadegani</name>
    <dbReference type="NCBI Taxonomy" id="1082188"/>
    <lineage>
        <taxon>Eukaryota</taxon>
        <taxon>Sar</taxon>
        <taxon>Alveolata</taxon>
        <taxon>Ciliophora</taxon>
        <taxon>Intramacronucleata</taxon>
        <taxon>Spirotrichea</taxon>
        <taxon>Oligotrichia</taxon>
        <taxon>Strombidiidae</taxon>
        <taxon>Strombidium</taxon>
    </lineage>
</organism>